<proteinExistence type="predicted"/>
<dbReference type="Proteomes" id="UP000199169">
    <property type="component" value="Unassembled WGS sequence"/>
</dbReference>
<reference evidence="1 2" key="1">
    <citation type="submission" date="2016-06" db="EMBL/GenBank/DDBJ databases">
        <authorList>
            <person name="Kjaerup R.B."/>
            <person name="Dalgaard T.S."/>
            <person name="Juul-Madsen H.R."/>
        </authorList>
    </citation>
    <scope>NUCLEOTIDE SEQUENCE [LARGE SCALE GENOMIC DNA]</scope>
    <source>
        <strain evidence="1">3</strain>
    </source>
</reference>
<sequence length="56" mass="6059">MVGGLNAYLPRVRDFGGPATLPQDFHQAQHRALAGMMIKAGFFMGMAILVNETPNV</sequence>
<evidence type="ECO:0000313" key="1">
    <source>
        <dbReference type="EMBL" id="SBT03599.1"/>
    </source>
</evidence>
<accession>A0A1A8XEI2</accession>
<evidence type="ECO:0000313" key="2">
    <source>
        <dbReference type="Proteomes" id="UP000199169"/>
    </source>
</evidence>
<dbReference type="EMBL" id="FLQX01000011">
    <property type="protein sequence ID" value="SBT03599.1"/>
    <property type="molecule type" value="Genomic_DNA"/>
</dbReference>
<protein>
    <submittedName>
        <fullName evidence="1">Uncharacterized protein</fullName>
    </submittedName>
</protein>
<keyword evidence="2" id="KW-1185">Reference proteome</keyword>
<organism evidence="1 2">
    <name type="scientific">Candidatus Accumulibacter aalborgensis</name>
    <dbReference type="NCBI Taxonomy" id="1860102"/>
    <lineage>
        <taxon>Bacteria</taxon>
        <taxon>Pseudomonadati</taxon>
        <taxon>Pseudomonadota</taxon>
        <taxon>Betaproteobacteria</taxon>
        <taxon>Candidatus Accumulibacter</taxon>
    </lineage>
</organism>
<dbReference type="AlphaFoldDB" id="A0A1A8XEI2"/>
<gene>
    <name evidence="1" type="ORF">ACCAA_1080001</name>
</gene>
<name>A0A1A8XEI2_9PROT</name>